<dbReference type="GO" id="GO:0004497">
    <property type="term" value="F:monooxygenase activity"/>
    <property type="evidence" value="ECO:0007669"/>
    <property type="project" value="InterPro"/>
</dbReference>
<evidence type="ECO:0000256" key="12">
    <source>
        <dbReference type="SAM" id="Phobius"/>
    </source>
</evidence>
<dbReference type="SUPFAM" id="SSF48264">
    <property type="entry name" value="Cytochrome P450"/>
    <property type="match status" value="1"/>
</dbReference>
<evidence type="ECO:0000256" key="11">
    <source>
        <dbReference type="ARBA" id="ARBA00041723"/>
    </source>
</evidence>
<dbReference type="GO" id="GO:0020037">
    <property type="term" value="F:heme binding"/>
    <property type="evidence" value="ECO:0007669"/>
    <property type="project" value="InterPro"/>
</dbReference>
<comment type="function">
    <text evidence="9">Putative sodium-dependent amino acid/proton antiporter.</text>
</comment>
<reference evidence="15" key="1">
    <citation type="submission" date="2025-08" db="UniProtKB">
        <authorList>
            <consortium name="RefSeq"/>
        </authorList>
    </citation>
    <scope>IDENTIFICATION</scope>
    <source>
        <tissue evidence="15">Gonads</tissue>
    </source>
</reference>
<feature type="transmembrane region" description="Helical" evidence="12">
    <location>
        <begin position="164"/>
        <end position="187"/>
    </location>
</feature>
<keyword evidence="7 12" id="KW-1133">Transmembrane helix</keyword>
<feature type="transmembrane region" description="Helical" evidence="12">
    <location>
        <begin position="15"/>
        <end position="34"/>
    </location>
</feature>
<dbReference type="GeneID" id="106163047"/>
<feature type="domain" description="Amino acid transporter transmembrane" evidence="13">
    <location>
        <begin position="246"/>
        <end position="451"/>
    </location>
</feature>
<feature type="transmembrane region" description="Helical" evidence="12">
    <location>
        <begin position="367"/>
        <end position="388"/>
    </location>
</feature>
<gene>
    <name evidence="15" type="primary">LOC106163047</name>
</gene>
<evidence type="ECO:0000256" key="1">
    <source>
        <dbReference type="ARBA" id="ARBA00004141"/>
    </source>
</evidence>
<dbReference type="OrthoDB" id="28208at2759"/>
<dbReference type="GO" id="GO:0015179">
    <property type="term" value="F:L-amino acid transmembrane transporter activity"/>
    <property type="evidence" value="ECO:0007669"/>
    <property type="project" value="TreeGrafter"/>
</dbReference>
<protein>
    <recommendedName>
        <fullName evidence="10">Putative sodium-coupled neutral amino acid transporter 11</fullName>
    </recommendedName>
    <alternativeName>
        <fullName evidence="11">Solute carrier family 38 member 11</fullName>
    </alternativeName>
</protein>
<keyword evidence="5 12" id="KW-0812">Transmembrane</keyword>
<evidence type="ECO:0000256" key="2">
    <source>
        <dbReference type="ARBA" id="ARBA00008066"/>
    </source>
</evidence>
<evidence type="ECO:0000256" key="6">
    <source>
        <dbReference type="ARBA" id="ARBA00022970"/>
    </source>
</evidence>
<dbReference type="Pfam" id="PF01490">
    <property type="entry name" value="Aa_trans"/>
    <property type="match status" value="2"/>
</dbReference>
<feature type="transmembrane region" description="Helical" evidence="12">
    <location>
        <begin position="400"/>
        <end position="419"/>
    </location>
</feature>
<feature type="domain" description="Amino acid transporter transmembrane" evidence="13">
    <location>
        <begin position="132"/>
        <end position="240"/>
    </location>
</feature>
<comment type="subcellular location">
    <subcellularLocation>
        <location evidence="1">Membrane</location>
        <topology evidence="1">Multi-pass membrane protein</topology>
    </subcellularLocation>
</comment>
<evidence type="ECO:0000256" key="8">
    <source>
        <dbReference type="ARBA" id="ARBA00023136"/>
    </source>
</evidence>
<feature type="transmembrane region" description="Helical" evidence="12">
    <location>
        <begin position="284"/>
        <end position="308"/>
    </location>
</feature>
<dbReference type="STRING" id="7574.A0A2R2MNH9"/>
<evidence type="ECO:0000256" key="4">
    <source>
        <dbReference type="ARBA" id="ARBA00022448"/>
    </source>
</evidence>
<evidence type="ECO:0000256" key="5">
    <source>
        <dbReference type="ARBA" id="ARBA00022692"/>
    </source>
</evidence>
<evidence type="ECO:0000256" key="3">
    <source>
        <dbReference type="ARBA" id="ARBA00010617"/>
    </source>
</evidence>
<evidence type="ECO:0000256" key="7">
    <source>
        <dbReference type="ARBA" id="ARBA00022989"/>
    </source>
</evidence>
<keyword evidence="8 12" id="KW-0472">Membrane</keyword>
<organism evidence="14 15">
    <name type="scientific">Lingula anatina</name>
    <name type="common">Brachiopod</name>
    <name type="synonym">Lingula unguis</name>
    <dbReference type="NCBI Taxonomy" id="7574"/>
    <lineage>
        <taxon>Eukaryota</taxon>
        <taxon>Metazoa</taxon>
        <taxon>Spiralia</taxon>
        <taxon>Lophotrochozoa</taxon>
        <taxon>Brachiopoda</taxon>
        <taxon>Linguliformea</taxon>
        <taxon>Lingulata</taxon>
        <taxon>Lingulida</taxon>
        <taxon>Linguloidea</taxon>
        <taxon>Lingulidae</taxon>
        <taxon>Lingula</taxon>
    </lineage>
</organism>
<dbReference type="GO" id="GO:0016705">
    <property type="term" value="F:oxidoreductase activity, acting on paired donors, with incorporation or reduction of molecular oxygen"/>
    <property type="evidence" value="ECO:0007669"/>
    <property type="project" value="InterPro"/>
</dbReference>
<evidence type="ECO:0000256" key="10">
    <source>
        <dbReference type="ARBA" id="ARBA00040814"/>
    </source>
</evidence>
<evidence type="ECO:0000313" key="15">
    <source>
        <dbReference type="RefSeq" id="XP_023931783.1"/>
    </source>
</evidence>
<dbReference type="AlphaFoldDB" id="A0A2R2MNH9"/>
<dbReference type="Pfam" id="PF00067">
    <property type="entry name" value="p450"/>
    <property type="match status" value="1"/>
</dbReference>
<accession>A0A2R2MNH9</accession>
<dbReference type="InterPro" id="IPR013057">
    <property type="entry name" value="AA_transpt_TM"/>
</dbReference>
<evidence type="ECO:0000256" key="9">
    <source>
        <dbReference type="ARBA" id="ARBA00037101"/>
    </source>
</evidence>
<dbReference type="RefSeq" id="XP_023931783.1">
    <property type="nucleotide sequence ID" value="XM_024076015.1"/>
</dbReference>
<dbReference type="PANTHER" id="PTHR22950:SF458">
    <property type="entry name" value="SODIUM-COUPLED NEUTRAL AMINO ACID TRANSPORTER 11-RELATED"/>
    <property type="match status" value="1"/>
</dbReference>
<dbReference type="PANTHER" id="PTHR22950">
    <property type="entry name" value="AMINO ACID TRANSPORTER"/>
    <property type="match status" value="1"/>
</dbReference>
<dbReference type="GO" id="GO:0005506">
    <property type="term" value="F:iron ion binding"/>
    <property type="evidence" value="ECO:0007669"/>
    <property type="project" value="InterPro"/>
</dbReference>
<name>A0A2R2MNH9_LINAN</name>
<proteinExistence type="inferred from homology"/>
<feature type="transmembrane region" description="Helical" evidence="12">
    <location>
        <begin position="431"/>
        <end position="451"/>
    </location>
</feature>
<keyword evidence="14" id="KW-1185">Reference proteome</keyword>
<keyword evidence="4" id="KW-0813">Transport</keyword>
<feature type="transmembrane region" description="Helical" evidence="12">
    <location>
        <begin position="328"/>
        <end position="346"/>
    </location>
</feature>
<dbReference type="InterPro" id="IPR001128">
    <property type="entry name" value="Cyt_P450"/>
</dbReference>
<feature type="transmembrane region" description="Helical" evidence="12">
    <location>
        <begin position="250"/>
        <end position="272"/>
    </location>
</feature>
<dbReference type="Proteomes" id="UP000085678">
    <property type="component" value="Unplaced"/>
</dbReference>
<dbReference type="FunCoup" id="A0A2R2MNH9">
    <property type="interactions" value="11"/>
</dbReference>
<dbReference type="InParanoid" id="A0A2R2MNH9"/>
<dbReference type="KEGG" id="lak:106163047"/>
<keyword evidence="6" id="KW-0029">Amino-acid transport</keyword>
<feature type="transmembrane region" description="Helical" evidence="12">
    <location>
        <begin position="208"/>
        <end position="230"/>
    </location>
</feature>
<evidence type="ECO:0000313" key="14">
    <source>
        <dbReference type="Proteomes" id="UP000085678"/>
    </source>
</evidence>
<dbReference type="InterPro" id="IPR036396">
    <property type="entry name" value="Cyt_P450_sf"/>
</dbReference>
<feature type="transmembrane region" description="Helical" evidence="12">
    <location>
        <begin position="138"/>
        <end position="158"/>
    </location>
</feature>
<comment type="similarity">
    <text evidence="3">Belongs to the cytochrome P450 family.</text>
</comment>
<evidence type="ECO:0000259" key="13">
    <source>
        <dbReference type="Pfam" id="PF01490"/>
    </source>
</evidence>
<sequence>MANAVQGIMEFFSTAAQPTVLIFVAVLLLSLWMLSSRNPRVNWPPGPVCFPVVGCLPQMMISGRRRQPTDLLPWYDTYGDIMHVKFGEQHMIMLGTYELIQEAFVKNADTVTSDTYQLIDAQDGAGEDRVKRSTLPMATFNFINSIIGSGIIGIPYALKQAGVGLGILLILLVAIITDYSVMLLIHGGQISNTNSHQGLVQSAFGRPGFFILTIMQFLYPFIAMISYNVIIEDTITKVIMTEDSWQFANYNFTQAIGVMAFAYMCLHNSFLIYDSLEDPTWHKWHIVTHASMLTSMVLMVILGIVGYATFTSFTQGDVLENYCEKDDLINAARLAFAVTIMLTYPVECFVTREVLEHSVFAHYQPRTLWRHSLVTVIIVCLAMGFSMATDCLGVVLELNGVLAAAPLAFIIPPACVMKLQHEPVLCIKNIPMLLTTFFGIFVMGTGTAMVIKEMVNGYSCSHGEKLAYCQAENMTGLFTNQSVLTTTLRV</sequence>
<dbReference type="GO" id="GO:0016020">
    <property type="term" value="C:membrane"/>
    <property type="evidence" value="ECO:0007669"/>
    <property type="project" value="UniProtKB-SubCell"/>
</dbReference>
<dbReference type="Gene3D" id="1.10.630.10">
    <property type="entry name" value="Cytochrome P450"/>
    <property type="match status" value="1"/>
</dbReference>
<comment type="similarity">
    <text evidence="2">Belongs to the amino acid/polyamine transporter 2 family.</text>
</comment>